<accession>A0A6A4E2I7</accession>
<dbReference type="SUPFAM" id="SSF53254">
    <property type="entry name" value="Phosphoglycerate mutase-like"/>
    <property type="match status" value="1"/>
</dbReference>
<keyword evidence="3" id="KW-0472">Membrane</keyword>
<dbReference type="PANTHER" id="PTHR20963:SF8">
    <property type="entry name" value="MULTIPLE INOSITOL POLYPHOSPHATE PHOSPHATASE 1"/>
    <property type="match status" value="1"/>
</dbReference>
<evidence type="ECO:0000313" key="5">
    <source>
        <dbReference type="Proteomes" id="UP000437068"/>
    </source>
</evidence>
<comment type="subcellular location">
    <subcellularLocation>
        <location evidence="1">Membrane</location>
    </subcellularLocation>
</comment>
<reference evidence="4 5" key="1">
    <citation type="submission" date="2018-08" db="EMBL/GenBank/DDBJ databases">
        <title>Genomic investigation of the strawberry pathogen Phytophthora fragariae indicates pathogenicity is determined by transcriptional variation in three key races.</title>
        <authorList>
            <person name="Adams T.M."/>
            <person name="Armitage A.D."/>
            <person name="Sobczyk M.K."/>
            <person name="Bates H.J."/>
            <person name="Dunwell J.M."/>
            <person name="Nellist C.F."/>
            <person name="Harrison R.J."/>
        </authorList>
    </citation>
    <scope>NUCLEOTIDE SEQUENCE [LARGE SCALE GENOMIC DNA]</scope>
    <source>
        <strain evidence="4 5">A4</strain>
    </source>
</reference>
<dbReference type="GO" id="GO:0052745">
    <property type="term" value="F:inositol phosphate phosphatase activity"/>
    <property type="evidence" value="ECO:0007669"/>
    <property type="project" value="TreeGrafter"/>
</dbReference>
<dbReference type="GO" id="GO:0003993">
    <property type="term" value="F:acid phosphatase activity"/>
    <property type="evidence" value="ECO:0007669"/>
    <property type="project" value="TreeGrafter"/>
</dbReference>
<dbReference type="PROSITE" id="PS00616">
    <property type="entry name" value="HIS_ACID_PHOSPHAT_1"/>
    <property type="match status" value="1"/>
</dbReference>
<dbReference type="EMBL" id="QXGE01000440">
    <property type="protein sequence ID" value="KAE9312432.1"/>
    <property type="molecule type" value="Genomic_DNA"/>
</dbReference>
<feature type="non-terminal residue" evidence="4">
    <location>
        <position position="412"/>
    </location>
</feature>
<comment type="caution">
    <text evidence="4">The sequence shown here is derived from an EMBL/GenBank/DDBJ whole genome shotgun (WGS) entry which is preliminary data.</text>
</comment>
<dbReference type="AlphaFoldDB" id="A0A6A4E2I7"/>
<proteinExistence type="predicted"/>
<dbReference type="Proteomes" id="UP000437068">
    <property type="component" value="Unassembled WGS sequence"/>
</dbReference>
<dbReference type="Gene3D" id="3.40.50.1240">
    <property type="entry name" value="Phosphoglycerate mutase-like"/>
    <property type="match status" value="2"/>
</dbReference>
<dbReference type="PANTHER" id="PTHR20963">
    <property type="entry name" value="MULTIPLE INOSITOL POLYPHOSPHATE PHOSPHATASE-RELATED"/>
    <property type="match status" value="1"/>
</dbReference>
<organism evidence="4 5">
    <name type="scientific">Phytophthora fragariae</name>
    <dbReference type="NCBI Taxonomy" id="53985"/>
    <lineage>
        <taxon>Eukaryota</taxon>
        <taxon>Sar</taxon>
        <taxon>Stramenopiles</taxon>
        <taxon>Oomycota</taxon>
        <taxon>Peronosporomycetes</taxon>
        <taxon>Peronosporales</taxon>
        <taxon>Peronosporaceae</taxon>
        <taxon>Phytophthora</taxon>
    </lineage>
</organism>
<protein>
    <recommendedName>
        <fullName evidence="6">MULE transposase domain-containing protein</fullName>
    </recommendedName>
</protein>
<dbReference type="InterPro" id="IPR029033">
    <property type="entry name" value="His_PPase_superfam"/>
</dbReference>
<dbReference type="GO" id="GO:0016020">
    <property type="term" value="C:membrane"/>
    <property type="evidence" value="ECO:0007669"/>
    <property type="project" value="UniProtKB-SubCell"/>
</dbReference>
<dbReference type="InterPro" id="IPR033379">
    <property type="entry name" value="Acid_Pase_AS"/>
</dbReference>
<keyword evidence="2" id="KW-0732">Signal</keyword>
<evidence type="ECO:0000256" key="1">
    <source>
        <dbReference type="ARBA" id="ARBA00004370"/>
    </source>
</evidence>
<gene>
    <name evidence="4" type="ORF">PF001_g9237</name>
</gene>
<evidence type="ECO:0008006" key="6">
    <source>
        <dbReference type="Google" id="ProtNLM"/>
    </source>
</evidence>
<evidence type="ECO:0000313" key="4">
    <source>
        <dbReference type="EMBL" id="KAE9312432.1"/>
    </source>
</evidence>
<sequence length="412" mass="46500">MTMYWDQRGATSELLLSNARVTGVQASDLELLQIQQVSRHGSRFPTDNTMREIAELVYRLQANYSSVLPQWLQEYSLPYNLTVAGVLSSTGVDELAAYGKRTRTSVGSAIPTAYNEKQFVLAHTFKARLRAHFSTILTTFATSNTPREGSVHSLLRYMRPLPVGTHLKTQLNLPDSADLSVVDVRAAFAACAFDIMVYGVTNQWCSLMDQTFLNRLDYAEDLEAFYEQGAGYKINYEMAAVLLQEELQRRFYSTDNPDVVRGLSEQQVIRRVHHARRQHYSGNVHGSIEIPPLSLALDEAVTFFQFHCITPNRDDLTKPTRLLGWAHPALVALLRYHGTTLFVDGTFRCVPSGYAQCVVFMVHDRASGVFVPVFYVLSTSRTADSYWDMIHFIVQATDQQIEPAEIVCDFEA</sequence>
<name>A0A6A4E2I7_9STRA</name>
<evidence type="ECO:0000256" key="3">
    <source>
        <dbReference type="ARBA" id="ARBA00023136"/>
    </source>
</evidence>
<evidence type="ECO:0000256" key="2">
    <source>
        <dbReference type="ARBA" id="ARBA00022729"/>
    </source>
</evidence>